<dbReference type="Pfam" id="PF14832">
    <property type="entry name" value="Tautomerase_3"/>
    <property type="match status" value="1"/>
</dbReference>
<evidence type="ECO:0000313" key="4">
    <source>
        <dbReference type="Proteomes" id="UP000250140"/>
    </source>
</evidence>
<evidence type="ECO:0000259" key="2">
    <source>
        <dbReference type="Pfam" id="PF14832"/>
    </source>
</evidence>
<feature type="domain" description="Tautomerase cis-CaaD-like" evidence="2">
    <location>
        <begin position="1"/>
        <end position="151"/>
    </location>
</feature>
<evidence type="ECO:0000313" key="3">
    <source>
        <dbReference type="EMBL" id="OCL03607.1"/>
    </source>
</evidence>
<dbReference type="InterPro" id="IPR014347">
    <property type="entry name" value="Tautomerase/MIF_sf"/>
</dbReference>
<accession>A0A8E2ERL0</accession>
<dbReference type="Gene3D" id="3.30.429.10">
    <property type="entry name" value="Macrophage Migration Inhibitory Factor"/>
    <property type="match status" value="1"/>
</dbReference>
<organism evidence="3 4">
    <name type="scientific">Glonium stellatum</name>
    <dbReference type="NCBI Taxonomy" id="574774"/>
    <lineage>
        <taxon>Eukaryota</taxon>
        <taxon>Fungi</taxon>
        <taxon>Dikarya</taxon>
        <taxon>Ascomycota</taxon>
        <taxon>Pezizomycotina</taxon>
        <taxon>Dothideomycetes</taxon>
        <taxon>Pleosporomycetidae</taxon>
        <taxon>Gloniales</taxon>
        <taxon>Gloniaceae</taxon>
        <taxon>Glonium</taxon>
    </lineage>
</organism>
<dbReference type="Proteomes" id="UP000250140">
    <property type="component" value="Unassembled WGS sequence"/>
</dbReference>
<sequence length="158" mass="17794">MPLWLIYHPPTTFETASAKSALAETVTKLYAEFIPAFYVNVLFIPVSPDSFYVSGVARPSLAISSAEPGPDPIVPFIRVHISNIARTLPSPEAKARFLEAVDNVLKPHIEDVGYDWEYHIEETDRDLWKIQGFVPPPSGSDEEKVWAKQNKATKWEKL</sequence>
<evidence type="ECO:0000256" key="1">
    <source>
        <dbReference type="SAM" id="MobiDB-lite"/>
    </source>
</evidence>
<reference evidence="3 4" key="1">
    <citation type="journal article" date="2016" name="Nat. Commun.">
        <title>Ectomycorrhizal ecology is imprinted in the genome of the dominant symbiotic fungus Cenococcum geophilum.</title>
        <authorList>
            <consortium name="DOE Joint Genome Institute"/>
            <person name="Peter M."/>
            <person name="Kohler A."/>
            <person name="Ohm R.A."/>
            <person name="Kuo A."/>
            <person name="Krutzmann J."/>
            <person name="Morin E."/>
            <person name="Arend M."/>
            <person name="Barry K.W."/>
            <person name="Binder M."/>
            <person name="Choi C."/>
            <person name="Clum A."/>
            <person name="Copeland A."/>
            <person name="Grisel N."/>
            <person name="Haridas S."/>
            <person name="Kipfer T."/>
            <person name="LaButti K."/>
            <person name="Lindquist E."/>
            <person name="Lipzen A."/>
            <person name="Maire R."/>
            <person name="Meier B."/>
            <person name="Mihaltcheva S."/>
            <person name="Molinier V."/>
            <person name="Murat C."/>
            <person name="Poggeler S."/>
            <person name="Quandt C.A."/>
            <person name="Sperisen C."/>
            <person name="Tritt A."/>
            <person name="Tisserant E."/>
            <person name="Crous P.W."/>
            <person name="Henrissat B."/>
            <person name="Nehls U."/>
            <person name="Egli S."/>
            <person name="Spatafora J.W."/>
            <person name="Grigoriev I.V."/>
            <person name="Martin F.M."/>
        </authorList>
    </citation>
    <scope>NUCLEOTIDE SEQUENCE [LARGE SCALE GENOMIC DNA]</scope>
    <source>
        <strain evidence="3 4">CBS 207.34</strain>
    </source>
</reference>
<proteinExistence type="predicted"/>
<feature type="region of interest" description="Disordered" evidence="1">
    <location>
        <begin position="136"/>
        <end position="158"/>
    </location>
</feature>
<protein>
    <recommendedName>
        <fullName evidence="2">Tautomerase cis-CaaD-like domain-containing protein</fullName>
    </recommendedName>
</protein>
<keyword evidence="4" id="KW-1185">Reference proteome</keyword>
<dbReference type="InterPro" id="IPR028116">
    <property type="entry name" value="Cis-CaaD-like"/>
</dbReference>
<dbReference type="EMBL" id="KV750705">
    <property type="protein sequence ID" value="OCL03607.1"/>
    <property type="molecule type" value="Genomic_DNA"/>
</dbReference>
<gene>
    <name evidence="3" type="ORF">AOQ84DRAFT_347472</name>
</gene>
<dbReference type="OrthoDB" id="2129288at2759"/>
<name>A0A8E2ERL0_9PEZI</name>
<dbReference type="AlphaFoldDB" id="A0A8E2ERL0"/>